<keyword evidence="8" id="KW-0325">Glycoprotein</keyword>
<organism evidence="16 18">
    <name type="scientific">Branchiostoma belcheri</name>
    <name type="common">Amphioxus</name>
    <dbReference type="NCBI Taxonomy" id="7741"/>
    <lineage>
        <taxon>Eukaryota</taxon>
        <taxon>Metazoa</taxon>
        <taxon>Chordata</taxon>
        <taxon>Cephalochordata</taxon>
        <taxon>Leptocardii</taxon>
        <taxon>Amphioxiformes</taxon>
        <taxon>Branchiostomatidae</taxon>
        <taxon>Branchiostoma</taxon>
    </lineage>
</organism>
<proteinExistence type="inferred from homology"/>
<dbReference type="Proteomes" id="UP000515135">
    <property type="component" value="Unplaced"/>
</dbReference>
<evidence type="ECO:0000256" key="1">
    <source>
        <dbReference type="ARBA" id="ARBA00004319"/>
    </source>
</evidence>
<dbReference type="GO" id="GO:0005788">
    <property type="term" value="C:endoplasmic reticulum lumen"/>
    <property type="evidence" value="ECO:0007669"/>
    <property type="project" value="UniProtKB-SubCell"/>
</dbReference>
<evidence type="ECO:0000256" key="14">
    <source>
        <dbReference type="SAM" id="SignalP"/>
    </source>
</evidence>
<dbReference type="SMART" id="SM00054">
    <property type="entry name" value="EFh"/>
    <property type="match status" value="4"/>
</dbReference>
<evidence type="ECO:0000256" key="3">
    <source>
        <dbReference type="ARBA" id="ARBA00022723"/>
    </source>
</evidence>
<dbReference type="KEGG" id="bbel:109466118"/>
<dbReference type="PROSITE" id="PS00018">
    <property type="entry name" value="EF_HAND_1"/>
    <property type="match status" value="5"/>
</dbReference>
<dbReference type="SUPFAM" id="SSF47473">
    <property type="entry name" value="EF-hand"/>
    <property type="match status" value="2"/>
</dbReference>
<evidence type="ECO:0000256" key="5">
    <source>
        <dbReference type="ARBA" id="ARBA00022737"/>
    </source>
</evidence>
<feature type="domain" description="EF-hand" evidence="15">
    <location>
        <begin position="100"/>
        <end position="135"/>
    </location>
</feature>
<feature type="region of interest" description="Disordered" evidence="13">
    <location>
        <begin position="269"/>
        <end position="291"/>
    </location>
</feature>
<dbReference type="FunFam" id="1.10.238.10:FF:000104">
    <property type="entry name" value="calumenin isoform X1"/>
    <property type="match status" value="1"/>
</dbReference>
<reference evidence="17 18" key="1">
    <citation type="submission" date="2025-04" db="UniProtKB">
        <authorList>
            <consortium name="RefSeq"/>
        </authorList>
    </citation>
    <scope>IDENTIFICATION</scope>
    <source>
        <tissue evidence="17 18">Gonad</tissue>
    </source>
</reference>
<evidence type="ECO:0000256" key="9">
    <source>
        <dbReference type="ARBA" id="ARBA00023186"/>
    </source>
</evidence>
<dbReference type="GeneID" id="109466118"/>
<keyword evidence="3" id="KW-0479">Metal-binding</keyword>
<evidence type="ECO:0000256" key="12">
    <source>
        <dbReference type="ARBA" id="ARBA00072696"/>
    </source>
</evidence>
<comment type="subunit">
    <text evidence="11">Interacts with PCSK6 (immature form including the propeptide); probably involved in the maturation and the secretion of PCSK6.</text>
</comment>
<feature type="domain" description="EF-hand" evidence="15">
    <location>
        <begin position="64"/>
        <end position="99"/>
    </location>
</feature>
<evidence type="ECO:0000256" key="11">
    <source>
        <dbReference type="ARBA" id="ARBA00063143"/>
    </source>
</evidence>
<evidence type="ECO:0000313" key="18">
    <source>
        <dbReference type="RefSeq" id="XP_019619306.1"/>
    </source>
</evidence>
<evidence type="ECO:0000256" key="6">
    <source>
        <dbReference type="ARBA" id="ARBA00022824"/>
    </source>
</evidence>
<feature type="chain" id="PRO_5044647571" description="Reticulocalbin-3" evidence="14">
    <location>
        <begin position="21"/>
        <end position="309"/>
    </location>
</feature>
<dbReference type="PANTHER" id="PTHR10827:SF95">
    <property type="entry name" value="LD34388P"/>
    <property type="match status" value="1"/>
</dbReference>
<keyword evidence="16" id="KW-1185">Reference proteome</keyword>
<dbReference type="RefSeq" id="XP_019619305.1">
    <property type="nucleotide sequence ID" value="XM_019763746.1"/>
</dbReference>
<evidence type="ECO:0000313" key="16">
    <source>
        <dbReference type="Proteomes" id="UP000515135"/>
    </source>
</evidence>
<keyword evidence="9" id="KW-0143">Chaperone</keyword>
<keyword evidence="7" id="KW-0106">Calcium</keyword>
<dbReference type="RefSeq" id="XP_019619306.1">
    <property type="nucleotide sequence ID" value="XM_019763747.1"/>
</dbReference>
<keyword evidence="6" id="KW-0256">Endoplasmic reticulum</keyword>
<gene>
    <name evidence="17 18" type="primary">LOC109466118</name>
</gene>
<keyword evidence="4 14" id="KW-0732">Signal</keyword>
<dbReference type="AlphaFoldDB" id="A0A6P4YQ27"/>
<feature type="domain" description="EF-hand" evidence="15">
    <location>
        <begin position="144"/>
        <end position="179"/>
    </location>
</feature>
<dbReference type="Pfam" id="PF13202">
    <property type="entry name" value="EF-hand_5"/>
    <property type="match status" value="1"/>
</dbReference>
<protein>
    <recommendedName>
        <fullName evidence="12">Reticulocalbin-3</fullName>
    </recommendedName>
</protein>
<dbReference type="InterPro" id="IPR002048">
    <property type="entry name" value="EF_hand_dom"/>
</dbReference>
<evidence type="ECO:0000313" key="17">
    <source>
        <dbReference type="RefSeq" id="XP_019619305.1"/>
    </source>
</evidence>
<feature type="signal peptide" evidence="14">
    <location>
        <begin position="1"/>
        <end position="20"/>
    </location>
</feature>
<evidence type="ECO:0000256" key="4">
    <source>
        <dbReference type="ARBA" id="ARBA00022729"/>
    </source>
</evidence>
<comment type="similarity">
    <text evidence="2">Belongs to the CREC family.</text>
</comment>
<evidence type="ECO:0000256" key="8">
    <source>
        <dbReference type="ARBA" id="ARBA00023180"/>
    </source>
</evidence>
<evidence type="ECO:0000259" key="15">
    <source>
        <dbReference type="PROSITE" id="PS50222"/>
    </source>
</evidence>
<comment type="function">
    <text evidence="10">Probable molecular chaperone assisting protein biosynthesis and transport in the endoplasmic reticulum. Required for the proper biosynthesis and transport of pulmonary surfactant-associated protein A/SP-A, pulmonary surfactant-associated protein D/SP-D and the lipid transporter ABCA3. By regulating both the proper expression and the degradation through the endoplasmic reticulum-associated protein degradation pathway of these proteins plays a crucial role in pulmonary surfactant homeostasis. Has an anti-fibrotic activity by negatively regulating the secretion of type I and type III collagens. This calcium-binding protein also transiently associates with immature PCSK6 and regulates its secretion.</text>
</comment>
<evidence type="ECO:0000256" key="7">
    <source>
        <dbReference type="ARBA" id="ARBA00022837"/>
    </source>
</evidence>
<dbReference type="OrthoDB" id="293868at2759"/>
<evidence type="ECO:0000256" key="13">
    <source>
        <dbReference type="SAM" id="MobiDB-lite"/>
    </source>
</evidence>
<keyword evidence="5" id="KW-0677">Repeat</keyword>
<comment type="subcellular location">
    <subcellularLocation>
        <location evidence="1">Endoplasmic reticulum lumen</location>
    </subcellularLocation>
</comment>
<evidence type="ECO:0000256" key="10">
    <source>
        <dbReference type="ARBA" id="ARBA00056975"/>
    </source>
</evidence>
<dbReference type="GO" id="GO:0015031">
    <property type="term" value="P:protein transport"/>
    <property type="evidence" value="ECO:0007669"/>
    <property type="project" value="UniProtKB-ARBA"/>
</dbReference>
<accession>A0A6P4YQ27</accession>
<dbReference type="GO" id="GO:0005509">
    <property type="term" value="F:calcium ion binding"/>
    <property type="evidence" value="ECO:0007669"/>
    <property type="project" value="InterPro"/>
</dbReference>
<feature type="domain" description="EF-hand" evidence="15">
    <location>
        <begin position="227"/>
        <end position="256"/>
    </location>
</feature>
<name>A0A6P4YQ27_BRABE</name>
<dbReference type="Gene3D" id="1.10.238.10">
    <property type="entry name" value="EF-hand"/>
    <property type="match status" value="3"/>
</dbReference>
<evidence type="ECO:0000256" key="2">
    <source>
        <dbReference type="ARBA" id="ARBA00006431"/>
    </source>
</evidence>
<dbReference type="Pfam" id="PF13499">
    <property type="entry name" value="EF-hand_7"/>
    <property type="match status" value="2"/>
</dbReference>
<dbReference type="InterPro" id="IPR018247">
    <property type="entry name" value="EF_Hand_1_Ca_BS"/>
</dbReference>
<dbReference type="PROSITE" id="PS50222">
    <property type="entry name" value="EF_HAND_2"/>
    <property type="match status" value="4"/>
</dbReference>
<dbReference type="InterPro" id="IPR011992">
    <property type="entry name" value="EF-hand-dom_pair"/>
</dbReference>
<dbReference type="PANTHER" id="PTHR10827">
    <property type="entry name" value="RETICULOCALBIN"/>
    <property type="match status" value="1"/>
</dbReference>
<sequence>MELPACTVVLLLWQLSITTCHVHIHPSHYPDHYVDGEHDTEFDREILLGGKKEAEEYQKLSPEESKQRLMVLVKKVDVNGDGLLDRDELVDHMLESFNTYSVEEARDTFPTIDLDEDGKVSWEEYLQDTFGAEYSTEADPAEDEMIQDDRRFFQQADEDDDGKLDEVEWLAFQHPEEYVRMHHFLVEEKLEENDWNEDGLIDFDEYLGDDEPDSSYSSEEEWRIVEKEQFDEYDKDGNGQLDSEEVTTWVTPNHREAAEEEADHLLSMADSNQDKHLSAEEIMSDPDLFLQSDLTEQGELLHTMDHEEL</sequence>